<accession>A0A508X9B5</accession>
<dbReference type="InterPro" id="IPR014757">
    <property type="entry name" value="Tscrpt_reg_IclR_C"/>
</dbReference>
<dbReference type="InterPro" id="IPR036390">
    <property type="entry name" value="WH_DNA-bd_sf"/>
</dbReference>
<dbReference type="PANTHER" id="PTHR30136">
    <property type="entry name" value="HELIX-TURN-HELIX TRANSCRIPTIONAL REGULATOR, ICLR FAMILY"/>
    <property type="match status" value="1"/>
</dbReference>
<name>A0A508X9B5_9HYPH</name>
<reference evidence="7" key="1">
    <citation type="submission" date="2019-06" db="EMBL/GenBank/DDBJ databases">
        <authorList>
            <person name="Le Quere A."/>
            <person name="Colella S."/>
        </authorList>
    </citation>
    <scope>NUCLEOTIDE SEQUENCE</scope>
    <source>
        <strain evidence="7">EmedicaeMD41</strain>
    </source>
</reference>
<dbReference type="Pfam" id="PF01614">
    <property type="entry name" value="IclR_C"/>
    <property type="match status" value="1"/>
</dbReference>
<feature type="domain" description="IclR-ED" evidence="6">
    <location>
        <begin position="80"/>
        <end position="263"/>
    </location>
</feature>
<dbReference type="GO" id="GO:0003677">
    <property type="term" value="F:DNA binding"/>
    <property type="evidence" value="ECO:0007669"/>
    <property type="project" value="UniProtKB-KW"/>
</dbReference>
<dbReference type="Pfam" id="PF09339">
    <property type="entry name" value="HTH_IclR"/>
    <property type="match status" value="1"/>
</dbReference>
<dbReference type="PANTHER" id="PTHR30136:SF24">
    <property type="entry name" value="HTH-TYPE TRANSCRIPTIONAL REPRESSOR ALLR"/>
    <property type="match status" value="1"/>
</dbReference>
<evidence type="ECO:0000256" key="1">
    <source>
        <dbReference type="ARBA" id="ARBA00023015"/>
    </source>
</evidence>
<dbReference type="SUPFAM" id="SSF55781">
    <property type="entry name" value="GAF domain-like"/>
    <property type="match status" value="1"/>
</dbReference>
<evidence type="ECO:0000256" key="2">
    <source>
        <dbReference type="ARBA" id="ARBA00023125"/>
    </source>
</evidence>
<dbReference type="PROSITE" id="PS51078">
    <property type="entry name" value="ICLR_ED"/>
    <property type="match status" value="1"/>
</dbReference>
<dbReference type="PROSITE" id="PS51077">
    <property type="entry name" value="HTH_ICLR"/>
    <property type="match status" value="1"/>
</dbReference>
<dbReference type="InterPro" id="IPR005471">
    <property type="entry name" value="Tscrpt_reg_IclR_N"/>
</dbReference>
<evidence type="ECO:0000259" key="5">
    <source>
        <dbReference type="PROSITE" id="PS51077"/>
    </source>
</evidence>
<protein>
    <submittedName>
        <fullName evidence="7">Transcriptional regulator IclR</fullName>
    </submittedName>
</protein>
<dbReference type="SMART" id="SM00346">
    <property type="entry name" value="HTH_ICLR"/>
    <property type="match status" value="1"/>
</dbReference>
<dbReference type="InterPro" id="IPR029016">
    <property type="entry name" value="GAF-like_dom_sf"/>
</dbReference>
<proteinExistence type="predicted"/>
<dbReference type="AlphaFoldDB" id="A0A508X9B5"/>
<dbReference type="RefSeq" id="WP_018208846.1">
    <property type="nucleotide sequence ID" value="NZ_CABFNB010000139.1"/>
</dbReference>
<evidence type="ECO:0000256" key="4">
    <source>
        <dbReference type="SAM" id="MobiDB-lite"/>
    </source>
</evidence>
<dbReference type="InterPro" id="IPR036388">
    <property type="entry name" value="WH-like_DNA-bd_sf"/>
</dbReference>
<evidence type="ECO:0000259" key="6">
    <source>
        <dbReference type="PROSITE" id="PS51078"/>
    </source>
</evidence>
<dbReference type="Proteomes" id="UP000507954">
    <property type="component" value="Unassembled WGS sequence"/>
</dbReference>
<organism evidence="7">
    <name type="scientific">Sinorhizobium medicae</name>
    <dbReference type="NCBI Taxonomy" id="110321"/>
    <lineage>
        <taxon>Bacteria</taxon>
        <taxon>Pseudomonadati</taxon>
        <taxon>Pseudomonadota</taxon>
        <taxon>Alphaproteobacteria</taxon>
        <taxon>Hyphomicrobiales</taxon>
        <taxon>Rhizobiaceae</taxon>
        <taxon>Sinorhizobium/Ensifer group</taxon>
        <taxon>Sinorhizobium</taxon>
    </lineage>
</organism>
<sequence length="286" mass="31778">MRMKRTKEGSMGRDTEGTGTLGKAMAVLEVVAMAERPQRFTDILMALRQPRGTLHRLLGHLVEEGLLVQRPDLSYEPGLRLLKFAYRSWSGNRFREIAAPYLLKLHQLTGETVHLGVLRETEIIYVDKVESQQTVRMSSQIGKASPAYCTGIGKAALSVLPSSELQRISARMEFRPFTPKTHRSAETLYAEIAEIRHDGHAFDREEHEAEICCVAAPISVPDHDLIGGISVTGPSYRVSLAQLTAWAQDVRKAAADIEEELRIRSGPGRETGGATPRVRSDAQRPR</sequence>
<gene>
    <name evidence="7" type="ORF">EMEDMD4_70033</name>
</gene>
<keyword evidence="1" id="KW-0805">Transcription regulation</keyword>
<dbReference type="InterPro" id="IPR050707">
    <property type="entry name" value="HTH_MetabolicPath_Reg"/>
</dbReference>
<dbReference type="Gene3D" id="3.30.450.40">
    <property type="match status" value="1"/>
</dbReference>
<dbReference type="GO" id="GO:0003700">
    <property type="term" value="F:DNA-binding transcription factor activity"/>
    <property type="evidence" value="ECO:0007669"/>
    <property type="project" value="TreeGrafter"/>
</dbReference>
<evidence type="ECO:0000313" key="7">
    <source>
        <dbReference type="EMBL" id="VTZ64730.1"/>
    </source>
</evidence>
<keyword evidence="2" id="KW-0238">DNA-binding</keyword>
<dbReference type="GO" id="GO:0045892">
    <property type="term" value="P:negative regulation of DNA-templated transcription"/>
    <property type="evidence" value="ECO:0007669"/>
    <property type="project" value="TreeGrafter"/>
</dbReference>
<keyword evidence="3" id="KW-0804">Transcription</keyword>
<feature type="region of interest" description="Disordered" evidence="4">
    <location>
        <begin position="261"/>
        <end position="286"/>
    </location>
</feature>
<dbReference type="SUPFAM" id="SSF46785">
    <property type="entry name" value="Winged helix' DNA-binding domain"/>
    <property type="match status" value="1"/>
</dbReference>
<dbReference type="Gene3D" id="1.10.10.10">
    <property type="entry name" value="Winged helix-like DNA-binding domain superfamily/Winged helix DNA-binding domain"/>
    <property type="match status" value="1"/>
</dbReference>
<evidence type="ECO:0000256" key="3">
    <source>
        <dbReference type="ARBA" id="ARBA00023163"/>
    </source>
</evidence>
<dbReference type="EMBL" id="CABFNB010000139">
    <property type="protein sequence ID" value="VTZ64730.1"/>
    <property type="molecule type" value="Genomic_DNA"/>
</dbReference>
<feature type="domain" description="HTH iclR-type" evidence="5">
    <location>
        <begin position="18"/>
        <end position="79"/>
    </location>
</feature>